<proteinExistence type="predicted"/>
<keyword evidence="2" id="KW-1185">Reference proteome</keyword>
<comment type="caution">
    <text evidence="1">The sequence shown here is derived from an EMBL/GenBank/DDBJ whole genome shotgun (WGS) entry which is preliminary data.</text>
</comment>
<gene>
    <name evidence="1" type="ORF">EYC84_002427</name>
</gene>
<dbReference type="EMBL" id="VICG01000007">
    <property type="protein sequence ID" value="KAA8570094.1"/>
    <property type="molecule type" value="Genomic_DNA"/>
</dbReference>
<sequence>MWARMEMSGLSGFQVHGVVNIFGMNWAVNASLKIRKTNLGLRGSMDGCEDENEDGTKDRRHRYEWVWDRYANSSFSEILQLSGSEMNDTEFFYKTCLIYVCVLIF</sequence>
<name>A0A5M9JKT9_MONFR</name>
<accession>A0A5M9JKT9</accession>
<dbReference type="Proteomes" id="UP000322873">
    <property type="component" value="Unassembled WGS sequence"/>
</dbReference>
<protein>
    <submittedName>
        <fullName evidence="1">Uncharacterized protein</fullName>
    </submittedName>
</protein>
<evidence type="ECO:0000313" key="1">
    <source>
        <dbReference type="EMBL" id="KAA8570094.1"/>
    </source>
</evidence>
<organism evidence="1 2">
    <name type="scientific">Monilinia fructicola</name>
    <name type="common">Brown rot fungus</name>
    <name type="synonym">Ciboria fructicola</name>
    <dbReference type="NCBI Taxonomy" id="38448"/>
    <lineage>
        <taxon>Eukaryota</taxon>
        <taxon>Fungi</taxon>
        <taxon>Dikarya</taxon>
        <taxon>Ascomycota</taxon>
        <taxon>Pezizomycotina</taxon>
        <taxon>Leotiomycetes</taxon>
        <taxon>Helotiales</taxon>
        <taxon>Sclerotiniaceae</taxon>
        <taxon>Monilinia</taxon>
    </lineage>
</organism>
<reference evidence="1 2" key="1">
    <citation type="submission" date="2019-06" db="EMBL/GenBank/DDBJ databases">
        <title>Genome Sequence of the Brown Rot Fungal Pathogen Monilinia fructicola.</title>
        <authorList>
            <person name="De Miccolis Angelini R.M."/>
            <person name="Landi L."/>
            <person name="Abate D."/>
            <person name="Pollastro S."/>
            <person name="Romanazzi G."/>
            <person name="Faretra F."/>
        </authorList>
    </citation>
    <scope>NUCLEOTIDE SEQUENCE [LARGE SCALE GENOMIC DNA]</scope>
    <source>
        <strain evidence="1 2">Mfrc123</strain>
    </source>
</reference>
<dbReference type="AlphaFoldDB" id="A0A5M9JKT9"/>
<evidence type="ECO:0000313" key="2">
    <source>
        <dbReference type="Proteomes" id="UP000322873"/>
    </source>
</evidence>